<dbReference type="EMBL" id="HG994366">
    <property type="protein sequence ID" value="CAF1895489.1"/>
    <property type="molecule type" value="Genomic_DNA"/>
</dbReference>
<organism evidence="3">
    <name type="scientific">Brassica napus</name>
    <name type="common">Rape</name>
    <dbReference type="NCBI Taxonomy" id="3708"/>
    <lineage>
        <taxon>Eukaryota</taxon>
        <taxon>Viridiplantae</taxon>
        <taxon>Streptophyta</taxon>
        <taxon>Embryophyta</taxon>
        <taxon>Tracheophyta</taxon>
        <taxon>Spermatophyta</taxon>
        <taxon>Magnoliopsida</taxon>
        <taxon>eudicotyledons</taxon>
        <taxon>Gunneridae</taxon>
        <taxon>Pentapetalae</taxon>
        <taxon>rosids</taxon>
        <taxon>malvids</taxon>
        <taxon>Brassicales</taxon>
        <taxon>Brassicaceae</taxon>
        <taxon>Brassiceae</taxon>
        <taxon>Brassica</taxon>
    </lineage>
</organism>
<reference evidence="3" key="1">
    <citation type="submission" date="2021-01" db="EMBL/GenBank/DDBJ databases">
        <authorList>
            <consortium name="Genoscope - CEA"/>
            <person name="William W."/>
        </authorList>
    </citation>
    <scope>NUCLEOTIDE SEQUENCE</scope>
</reference>
<dbReference type="Proteomes" id="UP001295469">
    <property type="component" value="Chromosome C02"/>
</dbReference>
<gene>
    <name evidence="3" type="ORF">DARMORV10_C02P16720.1</name>
</gene>
<keyword evidence="2" id="KW-0812">Transmembrane</keyword>
<protein>
    <submittedName>
        <fullName evidence="3">(rape) hypothetical protein</fullName>
    </submittedName>
</protein>
<proteinExistence type="predicted"/>
<accession>A0A816KCI5</accession>
<name>A0A816KCI5_BRANA</name>
<keyword evidence="2" id="KW-1133">Transmembrane helix</keyword>
<sequence>MPQLFSALCSRLIKMTILCGFITILVLRGTISVGNLGSSSTDAVNQNIMLMAHHPIYTETLSMGGGLSHGFGQQSVPFAHQQRIFTCRAAARRNSSKDEKPSKITSDPTLT</sequence>
<keyword evidence="2" id="KW-0472">Membrane</keyword>
<evidence type="ECO:0000313" key="3">
    <source>
        <dbReference type="EMBL" id="CAF1895489.1"/>
    </source>
</evidence>
<evidence type="ECO:0000256" key="1">
    <source>
        <dbReference type="SAM" id="MobiDB-lite"/>
    </source>
</evidence>
<dbReference type="AlphaFoldDB" id="A0A816KCI5"/>
<feature type="transmembrane region" description="Helical" evidence="2">
    <location>
        <begin position="12"/>
        <end position="31"/>
    </location>
</feature>
<feature type="region of interest" description="Disordered" evidence="1">
    <location>
        <begin position="90"/>
        <end position="111"/>
    </location>
</feature>
<evidence type="ECO:0000256" key="2">
    <source>
        <dbReference type="SAM" id="Phobius"/>
    </source>
</evidence>